<organism evidence="1 2">
    <name type="scientific">Erwinia phage Cronus</name>
    <dbReference type="NCBI Taxonomy" id="2163633"/>
    <lineage>
        <taxon>Viruses</taxon>
        <taxon>Duplodnaviria</taxon>
        <taxon>Heunggongvirae</taxon>
        <taxon>Uroviricota</taxon>
        <taxon>Caudoviricetes</taxon>
        <taxon>Pantevenvirales</taxon>
        <taxon>Straboviridae</taxon>
        <taxon>Tevenvirinae</taxon>
        <taxon>Risoevirus</taxon>
        <taxon>Risoevirus cronus</taxon>
        <taxon>Roskildevirus cronus</taxon>
    </lineage>
</organism>
<name>A0A2S1GM18_9CAUD</name>
<accession>A0A2S1GM18</accession>
<evidence type="ECO:0000313" key="1">
    <source>
        <dbReference type="EMBL" id="AWD90425.1"/>
    </source>
</evidence>
<dbReference type="RefSeq" id="YP_010095224.1">
    <property type="nucleotide sequence ID" value="NC_055743.1"/>
</dbReference>
<protein>
    <submittedName>
        <fullName evidence="1">Uncharacterized protein</fullName>
    </submittedName>
</protein>
<dbReference type="KEGG" id="vg:65112858"/>
<proteinExistence type="predicted"/>
<evidence type="ECO:0000313" key="2">
    <source>
        <dbReference type="Proteomes" id="UP000246316"/>
    </source>
</evidence>
<keyword evidence="2" id="KW-1185">Reference proteome</keyword>
<dbReference type="GeneID" id="65112858"/>
<reference evidence="1" key="1">
    <citation type="submission" date="2018-03" db="EMBL/GenBank/DDBJ databases">
        <title>Phage therapy in agriculture - a green tech approach to combat plant pathogenic bacteria.</title>
        <authorList>
            <person name="Carstens A.B."/>
            <person name="Djurhuus A.M."/>
            <person name="Hansen L.H."/>
        </authorList>
    </citation>
    <scope>NUCLEOTIDE SEQUENCE [LARGE SCALE GENOMIC DNA]</scope>
</reference>
<dbReference type="Proteomes" id="UP000246316">
    <property type="component" value="Segment"/>
</dbReference>
<sequence length="113" mass="13522">MNKFQILNELQRCMEKSHSGNVHDIWFRGVYLGRIVRYHGTYSCFYQNDHAVTKLVYEDCHPTFQKAIGSFVSYAASEIIWQQNEALKHREPELKQIGKSKPSLWQKIKWWFQ</sequence>
<dbReference type="EMBL" id="MH059636">
    <property type="protein sequence ID" value="AWD90425.1"/>
    <property type="molecule type" value="Genomic_DNA"/>
</dbReference>